<keyword evidence="5" id="KW-0443">Lipid metabolism</keyword>
<evidence type="ECO:0000256" key="7">
    <source>
        <dbReference type="SAM" id="MobiDB-lite"/>
    </source>
</evidence>
<dbReference type="GO" id="GO:0052816">
    <property type="term" value="F:long-chain fatty acyl-CoA hydrolase activity"/>
    <property type="evidence" value="ECO:0007669"/>
    <property type="project" value="TreeGrafter"/>
</dbReference>
<keyword evidence="2" id="KW-0963">Cytoplasm</keyword>
<protein>
    <submittedName>
        <fullName evidence="9">Cytosolic acyl coenzyme A thioester hydrolase</fullName>
    </submittedName>
</protein>
<dbReference type="SUPFAM" id="SSF54637">
    <property type="entry name" value="Thioesterase/thiol ester dehydrase-isomerase"/>
    <property type="match status" value="2"/>
</dbReference>
<feature type="active site" evidence="6">
    <location>
        <position position="223"/>
    </location>
</feature>
<dbReference type="InterPro" id="IPR033120">
    <property type="entry name" value="HOTDOG_ACOT"/>
</dbReference>
<feature type="region of interest" description="Disordered" evidence="7">
    <location>
        <begin position="149"/>
        <end position="173"/>
    </location>
</feature>
<dbReference type="PROSITE" id="PS51770">
    <property type="entry name" value="HOTDOG_ACOT"/>
    <property type="match status" value="2"/>
</dbReference>
<dbReference type="InterPro" id="IPR029069">
    <property type="entry name" value="HotDog_dom_sf"/>
</dbReference>
<feature type="domain" description="HotDog ACOT-type" evidence="8">
    <location>
        <begin position="11"/>
        <end position="129"/>
    </location>
</feature>
<evidence type="ECO:0000256" key="5">
    <source>
        <dbReference type="ARBA" id="ARBA00023098"/>
    </source>
</evidence>
<proteinExistence type="evidence at transcript level"/>
<sequence length="349" mass="38652">MSVPKLETMFDGHTTMLCRLMHPNDANIAGNVHGGTILKMIEEAGLIISTRHCNIGAQEECLCVLARVEKTDFLLPMYVGEVAHLTAAITYCSQHSVEVQVSVVGENIATGRKRTTNRATLWYVPCNKGGKIAVVPPIIYPSQEVEAKGRNRYERQKTHRQNADTNSPSMRDGWAMSKEIPHPQGGEMHTVENASSALIHLVGVGDCGVHGKVTGGVTMKLMDEVAGICAFRHCHSNVVTASMDATDFHRSISKGSILHIKSRPIFNSAKSLMIQVVVIVEERARDKEGRIEASMFCACSAFFTYVSLTKEGKPQTIPPLKLLTVEERERFEEGKCRYLKDKELRRSNM</sequence>
<dbReference type="FunFam" id="3.10.129.10:FF:000010">
    <property type="entry name" value="Cytosolic acyl coenzyme A thioester hydrolase"/>
    <property type="match status" value="1"/>
</dbReference>
<dbReference type="Pfam" id="PF03061">
    <property type="entry name" value="4HBT"/>
    <property type="match status" value="2"/>
</dbReference>
<comment type="subcellular location">
    <subcellularLocation>
        <location evidence="1">Cytoplasm</location>
    </subcellularLocation>
</comment>
<reference evidence="9" key="1">
    <citation type="submission" date="2020-04" db="EMBL/GenBank/DDBJ databases">
        <authorList>
            <person name="Neveu A P."/>
        </authorList>
    </citation>
    <scope>NUCLEOTIDE SEQUENCE</scope>
    <source>
        <tissue evidence="9">Whole embryo</tissue>
    </source>
</reference>
<keyword evidence="4 9" id="KW-0378">Hydrolase</keyword>
<dbReference type="FunFam" id="3.10.129.10:FF:000009">
    <property type="entry name" value="Cytosolic acyl coenzyme A thioester hydrolase"/>
    <property type="match status" value="1"/>
</dbReference>
<evidence type="ECO:0000256" key="1">
    <source>
        <dbReference type="ARBA" id="ARBA00004496"/>
    </source>
</evidence>
<evidence type="ECO:0000256" key="4">
    <source>
        <dbReference type="ARBA" id="ARBA00022801"/>
    </source>
</evidence>
<dbReference type="InterPro" id="IPR006683">
    <property type="entry name" value="Thioestr_dom"/>
</dbReference>
<evidence type="ECO:0000313" key="9">
    <source>
        <dbReference type="EMBL" id="CAB3219766.1"/>
    </source>
</evidence>
<evidence type="ECO:0000259" key="8">
    <source>
        <dbReference type="PROSITE" id="PS51770"/>
    </source>
</evidence>
<dbReference type="Gene3D" id="3.10.129.10">
    <property type="entry name" value="Hotdog Thioesterase"/>
    <property type="match status" value="2"/>
</dbReference>
<dbReference type="CDD" id="cd03442">
    <property type="entry name" value="BFIT_BACH"/>
    <property type="match status" value="2"/>
</dbReference>
<evidence type="ECO:0000256" key="6">
    <source>
        <dbReference type="PIRSR" id="PIRSR640170-1"/>
    </source>
</evidence>
<gene>
    <name evidence="9" type="primary">Acot7</name>
</gene>
<evidence type="ECO:0000256" key="3">
    <source>
        <dbReference type="ARBA" id="ARBA00022737"/>
    </source>
</evidence>
<name>A0A6F9D5H3_9ASCI</name>
<dbReference type="InterPro" id="IPR040170">
    <property type="entry name" value="Cytosol_ACT"/>
</dbReference>
<dbReference type="PANTHER" id="PTHR11049:SF24">
    <property type="entry name" value="CYTOSOLIC ACYL COENZYME A THIOESTER HYDROLASE"/>
    <property type="match status" value="1"/>
</dbReference>
<dbReference type="GO" id="GO:0009062">
    <property type="term" value="P:fatty acid catabolic process"/>
    <property type="evidence" value="ECO:0007669"/>
    <property type="project" value="TreeGrafter"/>
</dbReference>
<feature type="active site" evidence="6">
    <location>
        <position position="27"/>
    </location>
</feature>
<dbReference type="PANTHER" id="PTHR11049">
    <property type="entry name" value="ACYL COENZYME A THIOESTER HYDROLASE"/>
    <property type="match status" value="1"/>
</dbReference>
<dbReference type="GO" id="GO:0005829">
    <property type="term" value="C:cytosol"/>
    <property type="evidence" value="ECO:0007669"/>
    <property type="project" value="TreeGrafter"/>
</dbReference>
<evidence type="ECO:0000256" key="2">
    <source>
        <dbReference type="ARBA" id="ARBA00022490"/>
    </source>
</evidence>
<dbReference type="GO" id="GO:0006637">
    <property type="term" value="P:acyl-CoA metabolic process"/>
    <property type="evidence" value="ECO:0007669"/>
    <property type="project" value="TreeGrafter"/>
</dbReference>
<dbReference type="AlphaFoldDB" id="A0A6F9D5H3"/>
<organism evidence="9">
    <name type="scientific">Phallusia mammillata</name>
    <dbReference type="NCBI Taxonomy" id="59560"/>
    <lineage>
        <taxon>Eukaryota</taxon>
        <taxon>Metazoa</taxon>
        <taxon>Chordata</taxon>
        <taxon>Tunicata</taxon>
        <taxon>Ascidiacea</taxon>
        <taxon>Phlebobranchia</taxon>
        <taxon>Ascidiidae</taxon>
        <taxon>Phallusia</taxon>
    </lineage>
</organism>
<keyword evidence="3" id="KW-0677">Repeat</keyword>
<feature type="domain" description="HotDog ACOT-type" evidence="8">
    <location>
        <begin position="192"/>
        <end position="311"/>
    </location>
</feature>
<accession>A0A6F9D5H3</accession>
<dbReference type="EMBL" id="LR782659">
    <property type="protein sequence ID" value="CAB3219766.1"/>
    <property type="molecule type" value="mRNA"/>
</dbReference>